<name>A0A6N7IVQ3_9FIRM</name>
<organism evidence="1 2">
    <name type="scientific">Desulfofundulus thermobenzoicus</name>
    <dbReference type="NCBI Taxonomy" id="29376"/>
    <lineage>
        <taxon>Bacteria</taxon>
        <taxon>Bacillati</taxon>
        <taxon>Bacillota</taxon>
        <taxon>Clostridia</taxon>
        <taxon>Eubacteriales</taxon>
        <taxon>Peptococcaceae</taxon>
        <taxon>Desulfofundulus</taxon>
    </lineage>
</organism>
<keyword evidence="2" id="KW-1185">Reference proteome</keyword>
<accession>A0A6N7IVQ3</accession>
<evidence type="ECO:0000313" key="1">
    <source>
        <dbReference type="EMBL" id="MQL53218.1"/>
    </source>
</evidence>
<dbReference type="AlphaFoldDB" id="A0A6N7IVQ3"/>
<dbReference type="OrthoDB" id="1808080at2"/>
<comment type="caution">
    <text evidence="1">The sequence shown here is derived from an EMBL/GenBank/DDBJ whole genome shotgun (WGS) entry which is preliminary data.</text>
</comment>
<reference evidence="1 2" key="1">
    <citation type="submission" date="2019-10" db="EMBL/GenBank/DDBJ databases">
        <title>Comparative genomics of sulfur disproportionating microorganisms.</title>
        <authorList>
            <person name="Ward L.M."/>
            <person name="Bertran E."/>
            <person name="Johnston D."/>
        </authorList>
    </citation>
    <scope>NUCLEOTIDE SEQUENCE [LARGE SCALE GENOMIC DNA]</scope>
    <source>
        <strain evidence="1 2">DSM 14055</strain>
    </source>
</reference>
<gene>
    <name evidence="1" type="ORF">GFC01_13310</name>
</gene>
<protein>
    <submittedName>
        <fullName evidence="1">Uncharacterized protein</fullName>
    </submittedName>
</protein>
<evidence type="ECO:0000313" key="2">
    <source>
        <dbReference type="Proteomes" id="UP000441717"/>
    </source>
</evidence>
<sequence length="136" mass="15420">MRDDFSGDHRIALVMLGGKIPAIGPRVKVRREAVVIARRYMEKIDRMIAGCRSSSYHILLLRQHNGLYTLRLCGDGMCMEILQDVDELLLWRFRKVLHRGLFILTAFCQGERGLECLAVTEGLGAVIYTPRQSSVS</sequence>
<dbReference type="Proteomes" id="UP000441717">
    <property type="component" value="Unassembled WGS sequence"/>
</dbReference>
<proteinExistence type="predicted"/>
<dbReference type="RefSeq" id="WP_152947697.1">
    <property type="nucleotide sequence ID" value="NZ_WHYR01000042.1"/>
</dbReference>
<dbReference type="EMBL" id="WHYR01000042">
    <property type="protein sequence ID" value="MQL53218.1"/>
    <property type="molecule type" value="Genomic_DNA"/>
</dbReference>